<evidence type="ECO:0000256" key="6">
    <source>
        <dbReference type="SAM" id="MobiDB-lite"/>
    </source>
</evidence>
<comment type="similarity">
    <text evidence="1">Belongs to the CCM1 family.</text>
</comment>
<dbReference type="InterPro" id="IPR011990">
    <property type="entry name" value="TPR-like_helical_dom_sf"/>
</dbReference>
<gene>
    <name evidence="7" type="ORF">MKK02DRAFT_20553</name>
</gene>
<dbReference type="Gene3D" id="1.25.40.10">
    <property type="entry name" value="Tetratricopeptide repeat domain"/>
    <property type="match status" value="4"/>
</dbReference>
<evidence type="ECO:0008006" key="9">
    <source>
        <dbReference type="Google" id="ProtNLM"/>
    </source>
</evidence>
<organism evidence="7 8">
    <name type="scientific">Dioszegia hungarica</name>
    <dbReference type="NCBI Taxonomy" id="4972"/>
    <lineage>
        <taxon>Eukaryota</taxon>
        <taxon>Fungi</taxon>
        <taxon>Dikarya</taxon>
        <taxon>Basidiomycota</taxon>
        <taxon>Agaricomycotina</taxon>
        <taxon>Tremellomycetes</taxon>
        <taxon>Tremellales</taxon>
        <taxon>Bulleribasidiaceae</taxon>
        <taxon>Dioszegia</taxon>
    </lineage>
</organism>
<feature type="compositionally biased region" description="Polar residues" evidence="6">
    <location>
        <begin position="17"/>
        <end position="31"/>
    </location>
</feature>
<feature type="region of interest" description="Disordered" evidence="6">
    <location>
        <begin position="235"/>
        <end position="307"/>
    </location>
</feature>
<feature type="region of interest" description="Disordered" evidence="6">
    <location>
        <begin position="910"/>
        <end position="954"/>
    </location>
</feature>
<name>A0AA38H3U2_9TREE</name>
<feature type="repeat" description="PPR" evidence="5">
    <location>
        <begin position="1113"/>
        <end position="1147"/>
    </location>
</feature>
<evidence type="ECO:0000256" key="1">
    <source>
        <dbReference type="ARBA" id="ARBA00006192"/>
    </source>
</evidence>
<evidence type="ECO:0000256" key="2">
    <source>
        <dbReference type="ARBA" id="ARBA00022737"/>
    </source>
</evidence>
<reference evidence="7" key="1">
    <citation type="journal article" date="2022" name="G3 (Bethesda)">
        <title>High quality genome of the basidiomycete yeast Dioszegia hungarica PDD-24b-2 isolated from cloud water.</title>
        <authorList>
            <person name="Jarrige D."/>
            <person name="Haridas S."/>
            <person name="Bleykasten-Grosshans C."/>
            <person name="Joly M."/>
            <person name="Nadalig T."/>
            <person name="Sancelme M."/>
            <person name="Vuilleumier S."/>
            <person name="Grigoriev I.V."/>
            <person name="Amato P."/>
            <person name="Bringel F."/>
        </authorList>
    </citation>
    <scope>NUCLEOTIDE SEQUENCE</scope>
    <source>
        <strain evidence="7">PDD-24b-2</strain>
    </source>
</reference>
<evidence type="ECO:0000313" key="8">
    <source>
        <dbReference type="Proteomes" id="UP001164286"/>
    </source>
</evidence>
<feature type="repeat" description="PPR" evidence="5">
    <location>
        <begin position="1299"/>
        <end position="1333"/>
    </location>
</feature>
<feature type="region of interest" description="Disordered" evidence="6">
    <location>
        <begin position="1"/>
        <end position="59"/>
    </location>
</feature>
<keyword evidence="2" id="KW-0677">Repeat</keyword>
<comment type="caution">
    <text evidence="7">The sequence shown here is derived from an EMBL/GenBank/DDBJ whole genome shotgun (WGS) entry which is preliminary data.</text>
</comment>
<dbReference type="PANTHER" id="PTHR47447">
    <property type="entry name" value="OS03G0856100 PROTEIN"/>
    <property type="match status" value="1"/>
</dbReference>
<dbReference type="NCBIfam" id="TIGR00756">
    <property type="entry name" value="PPR"/>
    <property type="match status" value="3"/>
</dbReference>
<dbReference type="GeneID" id="77725476"/>
<feature type="compositionally biased region" description="Low complexity" evidence="6">
    <location>
        <begin position="164"/>
        <end position="186"/>
    </location>
</feature>
<comment type="subunit">
    <text evidence="4">Binds to mitochondrial small subunit 15S rRNA.</text>
</comment>
<evidence type="ECO:0000256" key="3">
    <source>
        <dbReference type="ARBA" id="ARBA00044493"/>
    </source>
</evidence>
<feature type="region of interest" description="Disordered" evidence="6">
    <location>
        <begin position="164"/>
        <end position="202"/>
    </location>
</feature>
<accession>A0AA38H3U2</accession>
<feature type="non-terminal residue" evidence="7">
    <location>
        <position position="1"/>
    </location>
</feature>
<evidence type="ECO:0000313" key="7">
    <source>
        <dbReference type="EMBL" id="KAI9632254.1"/>
    </source>
</evidence>
<comment type="function">
    <text evidence="3">Regulates mitochondrial small subunit maturation by controlling 15S rRNA 5'-end processing. Localizes to the 5' precursor of the 15S rRNA in a position that is subsequently occupied by mS47 in the mature yeast mtSSU. Uses structure and sequence-specific RNA recognition, binding to a single-stranded region of the precursor and specifically recognizing bases -6 to -1. The exchange of Ccm1 for mS47 is coupled to the irreversible removal of precursor rRNA that is accompanied by conformational changes of the mitoribosomal proteins uS5m and mS26. These conformational changes signal completion of 5'-end rRNA processing through protection of the mature 5'-end of the 15S rRNA and stabilization of mS47. The removal of the 5' precursor together with the dissociation of Ccm1 may be catalyzed by the 5'-3' exoribonuclease Pet127. Involved in the specific removal of group I introns in mitochondrial encoded transcripts.</text>
</comment>
<dbReference type="PANTHER" id="PTHR47447:SF23">
    <property type="entry name" value="PENTACOTRIPEPTIDE-REPEAT REGION OF PRORP DOMAIN-CONTAINING PROTEIN"/>
    <property type="match status" value="1"/>
</dbReference>
<dbReference type="Pfam" id="PF13041">
    <property type="entry name" value="PPR_2"/>
    <property type="match status" value="1"/>
</dbReference>
<dbReference type="RefSeq" id="XP_052942031.1">
    <property type="nucleotide sequence ID" value="XM_053086275.1"/>
</dbReference>
<sequence>SHLRPLLRLPSHAQPDHFTSNPSLLHHFSQSGGQGIVAGPSTTQAAGQNAGNAGRAGWGGGAGTGGNGYTGHARAFLGIPQTSAVDPSSGISDETRDQELATLSRGRRFQATRFAQTQAAAAEGEGRNRIDGRDVRLLRSITMDEGEVRSIDPEAAARYIAASSQQSLSSGRSSIAPGSPAAGTATGRRELGRSTSSMDVWTGTGLHVRPQLRAYSGRSGTVPLPDVEMELAEAEELENTLPTSSRSPPSPQPHRVLMDLAGRDLPSSSSSRRYNSSLATSTDAPRGSWDDLPVPPMPSKSLTPEQEIEQAKDQTIYYGLISTGRHVPQRGTREKLAALVAHYRSSRELAPLDKRTQPGDPELVERYPLPSTYTVQTYNACLEALMILHRPGESIAKLLEAYNEMLERDLLPNMRTYQIVIRALCQREQDVWTVVQRWQKEEDWLEWRHKGMGREYTTTHRHAERADLVEGYTSEGNLNSALKLFSAARVFQNNSHWRFQPDVYSSILKAIASQTKPDLGGLRQVFNHAVSRQPVGRMGLYQSVFRALGNAGHADELLEKWNQLREAEEAGKGDRLSAWTKAGAEDDLSEQEIAVQRKGARMAAYQTAIRQLARLGKTEKAEEIVALVIAEKATEVTAELDQEADAYAALIVGMAERDADAALAKYTELESKISASALGRLPLTEALEFIDRLIFARHWRKALELLNALGHESDSTRTRHLYTAIVAAARAASDPEDASKILTHIPALLLNKDESLLGFPVSDHFEVLQQHGLQGEGEAVLRQFKKSNDIVGGWDQWFVPFVINTAPTLPFTRLLALLRSADYVGMDIERSNEIVSVLLDKYMKRDWDRYSEGGFDEVLEQQWADLRARLTGPDGAELLASATKQLEGHAGVLVERFGKDRAAAMLEGTGIQLPGSEIESGSDNVVSETGTTPPSSTFSIPEAPSSYTSETPSTAPARYKIDRHLSTVVDAHFGRNARFTPQAAYDILLRALEGGQVPRIESIGRLMNSLSREGADEAVSKLYMLGQDIIAGTEEHLAPSQWLEIETQMLIASCHLGHLERAGIHRQRIVDAGMVPSADAYATMIASSKDTTDEALVARALFDESQAMGVVPNLYLYNTIISKLSKARKAEIALDLFGHMKAAGITPSSVTYGAVINACCRVGDAQSAETLFDEMRNQGNFRARVPPYNTMMQFFINNNASRQKVLHYYTLLRQAGVPPSAHTYKLLLDAYSTLPPIDLVAMERVFADLRADSSVRIQGTHVASLITAYGIYGNDLAKAMERFDMPVPGPVHNRPAVHDPIVWEAILNVIAHRGTLADLEAMRQRMQSSGIQPTAYVYNVLITGYARLERIDESRAIFESMGDSVTGVAAPNNHPLLLTSSGYAKPQTMTEGPTQMVYREPSTYEAMVRAEMSAGEQDRAQEVLARMEARSYPWAVYMRVRAVVDDASVS</sequence>
<feature type="compositionally biased region" description="Polar residues" evidence="6">
    <location>
        <begin position="919"/>
        <end position="954"/>
    </location>
</feature>
<dbReference type="PROSITE" id="PS51375">
    <property type="entry name" value="PPR"/>
    <property type="match status" value="4"/>
</dbReference>
<protein>
    <recommendedName>
        <fullName evidence="9">Pentacotripeptide-repeat region of PRORP domain-containing protein</fullName>
    </recommendedName>
</protein>
<evidence type="ECO:0000256" key="5">
    <source>
        <dbReference type="PROSITE-ProRule" id="PRU00708"/>
    </source>
</evidence>
<evidence type="ECO:0000256" key="4">
    <source>
        <dbReference type="ARBA" id="ARBA00044511"/>
    </source>
</evidence>
<dbReference type="EMBL" id="JAKWFO010000014">
    <property type="protein sequence ID" value="KAI9632254.1"/>
    <property type="molecule type" value="Genomic_DNA"/>
</dbReference>
<dbReference type="Proteomes" id="UP001164286">
    <property type="component" value="Unassembled WGS sequence"/>
</dbReference>
<feature type="compositionally biased region" description="Low complexity" evidence="6">
    <location>
        <begin position="267"/>
        <end position="277"/>
    </location>
</feature>
<feature type="repeat" description="PPR" evidence="5">
    <location>
        <begin position="1334"/>
        <end position="1364"/>
    </location>
</feature>
<dbReference type="Pfam" id="PF01535">
    <property type="entry name" value="PPR"/>
    <property type="match status" value="1"/>
</dbReference>
<proteinExistence type="inferred from homology"/>
<keyword evidence="8" id="KW-1185">Reference proteome</keyword>
<feature type="compositionally biased region" description="Low complexity" evidence="6">
    <location>
        <begin position="42"/>
        <end position="53"/>
    </location>
</feature>
<feature type="repeat" description="PPR" evidence="5">
    <location>
        <begin position="1148"/>
        <end position="1182"/>
    </location>
</feature>
<dbReference type="InterPro" id="IPR002885">
    <property type="entry name" value="PPR_rpt"/>
</dbReference>